<accession>A0A4Y4C896</accession>
<evidence type="ECO:0000313" key="1">
    <source>
        <dbReference type="EMBL" id="GEC87383.1"/>
    </source>
</evidence>
<name>A0A4Y4C896_9CORY</name>
<organism evidence="1 2">
    <name type="scientific">Corynebacterium variabile</name>
    <dbReference type="NCBI Taxonomy" id="1727"/>
    <lineage>
        <taxon>Bacteria</taxon>
        <taxon>Bacillati</taxon>
        <taxon>Actinomycetota</taxon>
        <taxon>Actinomycetes</taxon>
        <taxon>Mycobacteriales</taxon>
        <taxon>Corynebacteriaceae</taxon>
        <taxon>Corynebacterium</taxon>
    </lineage>
</organism>
<comment type="caution">
    <text evidence="1">The sequence shown here is derived from an EMBL/GenBank/DDBJ whole genome shotgun (WGS) entry which is preliminary data.</text>
</comment>
<proteinExistence type="predicted"/>
<evidence type="ECO:0000313" key="2">
    <source>
        <dbReference type="Proteomes" id="UP000319986"/>
    </source>
</evidence>
<dbReference type="AlphaFoldDB" id="A0A4Y4C896"/>
<gene>
    <name evidence="1" type="ORF">CVA01_26970</name>
</gene>
<sequence length="128" mass="12766">MESLSSYAMASRVVGACPAGRFPATVDAMTTTSRRRRLTTTALATGLTGVLAVTTAGTAGAADLPSSSEVQSQVNGAVEDSVEYGGYVAGSVGAFFRLPVEQAIYGSAAAGALALCLVLPSSDGNCVI</sequence>
<protein>
    <submittedName>
        <fullName evidence="1">Uncharacterized protein</fullName>
    </submittedName>
</protein>
<dbReference type="Proteomes" id="UP000319986">
    <property type="component" value="Unassembled WGS sequence"/>
</dbReference>
<dbReference type="EMBL" id="BJNT01000025">
    <property type="protein sequence ID" value="GEC87383.1"/>
    <property type="molecule type" value="Genomic_DNA"/>
</dbReference>
<reference evidence="1 2" key="1">
    <citation type="submission" date="2019-06" db="EMBL/GenBank/DDBJ databases">
        <title>Whole genome shotgun sequence of Corynebacterium variabile NBRC 15286.</title>
        <authorList>
            <person name="Hosoyama A."/>
            <person name="Uohara A."/>
            <person name="Ohji S."/>
            <person name="Ichikawa N."/>
        </authorList>
    </citation>
    <scope>NUCLEOTIDE SEQUENCE [LARGE SCALE GENOMIC DNA]</scope>
    <source>
        <strain evidence="1 2">NBRC 15286</strain>
    </source>
</reference>